<dbReference type="Pfam" id="PF07179">
    <property type="entry name" value="SseB"/>
    <property type="match status" value="1"/>
</dbReference>
<protein>
    <recommendedName>
        <fullName evidence="1">SseB protein N-terminal domain-containing protein</fullName>
    </recommendedName>
</protein>
<feature type="domain" description="SseB protein N-terminal" evidence="1">
    <location>
        <begin position="3"/>
        <end position="105"/>
    </location>
</feature>
<reference evidence="2" key="1">
    <citation type="submission" date="2021-01" db="EMBL/GenBank/DDBJ databases">
        <title>Whole genome shotgun sequence of Planotetraspora thailandica NBRC 104271.</title>
        <authorList>
            <person name="Komaki H."/>
            <person name="Tamura T."/>
        </authorList>
    </citation>
    <scope>NUCLEOTIDE SEQUENCE</scope>
    <source>
        <strain evidence="2">NBRC 104271</strain>
    </source>
</reference>
<accession>A0A8J3UWP1</accession>
<sequence>MHDDDTLLEFFALLLDGTVFVLARPGQQGEPPIALLMLGSEDGDFMPCFTSWAKTRDTRAALPDVAAAYEVGEVETRAFLGSTWGRGVVLNPHSPDSLTFEPGMVDRLIDAVDDTVTVLRTGDVTLPGEILTELARRLDATPGVLSAHVGWIYYPPGPQQLTMVVLARDPGSVDTTPYRLPGGEEIHILTPATAEGNLLSSVPPFYVRA</sequence>
<name>A0A8J3UWP1_9ACTN</name>
<dbReference type="InterPro" id="IPR009839">
    <property type="entry name" value="SseB_N"/>
</dbReference>
<organism evidence="2 3">
    <name type="scientific">Planotetraspora thailandica</name>
    <dbReference type="NCBI Taxonomy" id="487172"/>
    <lineage>
        <taxon>Bacteria</taxon>
        <taxon>Bacillati</taxon>
        <taxon>Actinomycetota</taxon>
        <taxon>Actinomycetes</taxon>
        <taxon>Streptosporangiales</taxon>
        <taxon>Streptosporangiaceae</taxon>
        <taxon>Planotetraspora</taxon>
    </lineage>
</organism>
<keyword evidence="3" id="KW-1185">Reference proteome</keyword>
<dbReference type="AlphaFoldDB" id="A0A8J3UWP1"/>
<evidence type="ECO:0000313" key="2">
    <source>
        <dbReference type="EMBL" id="GII52075.1"/>
    </source>
</evidence>
<evidence type="ECO:0000313" key="3">
    <source>
        <dbReference type="Proteomes" id="UP000605992"/>
    </source>
</evidence>
<comment type="caution">
    <text evidence="2">The sequence shown here is derived from an EMBL/GenBank/DDBJ whole genome shotgun (WGS) entry which is preliminary data.</text>
</comment>
<proteinExistence type="predicted"/>
<dbReference type="EMBL" id="BOOR01000004">
    <property type="protein sequence ID" value="GII52075.1"/>
    <property type="molecule type" value="Genomic_DNA"/>
</dbReference>
<evidence type="ECO:0000259" key="1">
    <source>
        <dbReference type="Pfam" id="PF07179"/>
    </source>
</evidence>
<dbReference type="Proteomes" id="UP000605992">
    <property type="component" value="Unassembled WGS sequence"/>
</dbReference>
<gene>
    <name evidence="2" type="ORF">Pth03_04640</name>
</gene>